<sequence>MGPPEFIQGLYRLLSCQPSYQPSILDVSDRQSAYIKHVAGRMACFFVGWSAWWDPPLSLLGCIEFRFIFNLTSLICCYDPTVTQS</sequence>
<name>A0AAD3XVL2_NEPGR</name>
<dbReference type="AlphaFoldDB" id="A0AAD3XVL2"/>
<protein>
    <submittedName>
        <fullName evidence="1">Uncharacterized protein</fullName>
    </submittedName>
</protein>
<accession>A0AAD3XVL2</accession>
<evidence type="ECO:0000313" key="1">
    <source>
        <dbReference type="EMBL" id="GMH18000.1"/>
    </source>
</evidence>
<gene>
    <name evidence="1" type="ORF">Nepgr_019841</name>
</gene>
<evidence type="ECO:0000313" key="2">
    <source>
        <dbReference type="Proteomes" id="UP001279734"/>
    </source>
</evidence>
<organism evidence="1 2">
    <name type="scientific">Nepenthes gracilis</name>
    <name type="common">Slender pitcher plant</name>
    <dbReference type="NCBI Taxonomy" id="150966"/>
    <lineage>
        <taxon>Eukaryota</taxon>
        <taxon>Viridiplantae</taxon>
        <taxon>Streptophyta</taxon>
        <taxon>Embryophyta</taxon>
        <taxon>Tracheophyta</taxon>
        <taxon>Spermatophyta</taxon>
        <taxon>Magnoliopsida</taxon>
        <taxon>eudicotyledons</taxon>
        <taxon>Gunneridae</taxon>
        <taxon>Pentapetalae</taxon>
        <taxon>Caryophyllales</taxon>
        <taxon>Nepenthaceae</taxon>
        <taxon>Nepenthes</taxon>
    </lineage>
</organism>
<dbReference type="EMBL" id="BSYO01000018">
    <property type="protein sequence ID" value="GMH18000.1"/>
    <property type="molecule type" value="Genomic_DNA"/>
</dbReference>
<dbReference type="Proteomes" id="UP001279734">
    <property type="component" value="Unassembled WGS sequence"/>
</dbReference>
<comment type="caution">
    <text evidence="1">The sequence shown here is derived from an EMBL/GenBank/DDBJ whole genome shotgun (WGS) entry which is preliminary data.</text>
</comment>
<keyword evidence="2" id="KW-1185">Reference proteome</keyword>
<proteinExistence type="predicted"/>
<reference evidence="1" key="1">
    <citation type="submission" date="2023-05" db="EMBL/GenBank/DDBJ databases">
        <title>Nepenthes gracilis genome sequencing.</title>
        <authorList>
            <person name="Fukushima K."/>
        </authorList>
    </citation>
    <scope>NUCLEOTIDE SEQUENCE</scope>
    <source>
        <strain evidence="1">SING2019-196</strain>
    </source>
</reference>